<proteinExistence type="predicted"/>
<dbReference type="InterPro" id="IPR023214">
    <property type="entry name" value="HAD_sf"/>
</dbReference>
<reference evidence="1 2" key="1">
    <citation type="submission" date="2015-11" db="EMBL/GenBank/DDBJ databases">
        <title>Draft Genome Sequence of the Strain BR 10423 (Rhizobium sp.) isolated from nodules of Mimosa pudica.</title>
        <authorList>
            <person name="Barauna A.C."/>
            <person name="Zilli J.E."/>
            <person name="Simoes-Araujo J.L."/>
            <person name="Reis V.M."/>
            <person name="James E.K."/>
            <person name="Reis F.B.Jr."/>
            <person name="Rouws L.F."/>
            <person name="Passos S.R."/>
            <person name="Gois S.R."/>
        </authorList>
    </citation>
    <scope>NUCLEOTIDE SEQUENCE [LARGE SCALE GENOMIC DNA]</scope>
    <source>
        <strain evidence="1 2">BR10423</strain>
    </source>
</reference>
<dbReference type="SUPFAM" id="SSF56784">
    <property type="entry name" value="HAD-like"/>
    <property type="match status" value="1"/>
</dbReference>
<name>A0A109JY13_9HYPH</name>
<keyword evidence="2" id="KW-1185">Reference proteome</keyword>
<protein>
    <submittedName>
        <fullName evidence="1">Hydrolase</fullName>
    </submittedName>
</protein>
<dbReference type="Gene3D" id="3.40.50.1000">
    <property type="entry name" value="HAD superfamily/HAD-like"/>
    <property type="match status" value="1"/>
</dbReference>
<accession>A0A109JY13</accession>
<dbReference type="InterPro" id="IPR036412">
    <property type="entry name" value="HAD-like_sf"/>
</dbReference>
<dbReference type="GO" id="GO:0016787">
    <property type="term" value="F:hydrolase activity"/>
    <property type="evidence" value="ECO:0007669"/>
    <property type="project" value="UniProtKB-KW"/>
</dbReference>
<dbReference type="EMBL" id="LNCD01000031">
    <property type="protein sequence ID" value="KWV57206.1"/>
    <property type="molecule type" value="Genomic_DNA"/>
</dbReference>
<dbReference type="AlphaFoldDB" id="A0A109JY13"/>
<comment type="caution">
    <text evidence="1">The sequence shown here is derived from an EMBL/GenBank/DDBJ whole genome shotgun (WGS) entry which is preliminary data.</text>
</comment>
<dbReference type="Proteomes" id="UP000068164">
    <property type="component" value="Unassembled WGS sequence"/>
</dbReference>
<evidence type="ECO:0000313" key="2">
    <source>
        <dbReference type="Proteomes" id="UP000068164"/>
    </source>
</evidence>
<organism evidence="1 2">
    <name type="scientific">Rhizobium altiplani</name>
    <dbReference type="NCBI Taxonomy" id="1864509"/>
    <lineage>
        <taxon>Bacteria</taxon>
        <taxon>Pseudomonadati</taxon>
        <taxon>Pseudomonadota</taxon>
        <taxon>Alphaproteobacteria</taxon>
        <taxon>Hyphomicrobiales</taxon>
        <taxon>Rhizobiaceae</taxon>
        <taxon>Rhizobium/Agrobacterium group</taxon>
        <taxon>Rhizobium</taxon>
    </lineage>
</organism>
<evidence type="ECO:0000313" key="1">
    <source>
        <dbReference type="EMBL" id="KWV57206.1"/>
    </source>
</evidence>
<sequence>MLRQSLAHLLHGPLDGIDLISTDVFDTLLLRRPRSQRSRVMQAEQRFARLLRDEGILISSEHLFRTRQLAERFAYRALNVGGGAGEVRLVDIIQRQLGMLGLPERLLEQRIALEMAIEKVSLSANEKLARVLRLHRQSGIRVVAVSDTALPTPQLTDLINYFHGPGLIDNVYSSADVGESKRFGGLFSRVLDQEGVTPSRLLHLGDDYLADCAVPRTMGINALHLPKGRLKRLAARVDGARAEAMRGVRKGIMRTSGRMPDLDDRAAFGREVFGPIVAQFCLYIWLYAREAETRGNAALLFCARGGIGIREAFEKLIVKLDLPLEIRRENILISRLVAARAAFMKQSPAVLDELGREFEKNTFADVANALGGRTYDLAGPWQLPFDPGHFFAMIDTPEGYGVLDDIARQNELFERHLDQIAGDASRIILCDTGLYGSTQRLVAAGMPERTFETIQFARCNYKGLSEDHFPQVTGLVVEENLYNPLRVETVILRYWQIIESLFEPAIPSVRHLSESDDGTVYSNAGKFAYGELDPADGNLLLAGVLKYIDRIGSGAEIMSDADLAWLRLKRAITNPRAFDMMALGVGARSVDFGRPESVYVLKQSTAPDLAKRLTAVKSQLWREGAIARDFPLLKGALLTALEMVHIVRGVSARLK</sequence>
<gene>
    <name evidence="1" type="ORF">AS026_31740</name>
</gene>
<dbReference type="OrthoDB" id="9816564at2"/>
<keyword evidence="1" id="KW-0378">Hydrolase</keyword>